<keyword evidence="2" id="KW-0812">Transmembrane</keyword>
<evidence type="ECO:0000256" key="1">
    <source>
        <dbReference type="SAM" id="MobiDB-lite"/>
    </source>
</evidence>
<dbReference type="EMBL" id="SJPW01000001">
    <property type="protein sequence ID" value="TWU59825.1"/>
    <property type="molecule type" value="Genomic_DNA"/>
</dbReference>
<protein>
    <recommendedName>
        <fullName evidence="5">Transmembrane protein</fullName>
    </recommendedName>
</protein>
<evidence type="ECO:0000256" key="2">
    <source>
        <dbReference type="SAM" id="Phobius"/>
    </source>
</evidence>
<feature type="compositionally biased region" description="Basic and acidic residues" evidence="1">
    <location>
        <begin position="11"/>
        <end position="24"/>
    </location>
</feature>
<evidence type="ECO:0008006" key="5">
    <source>
        <dbReference type="Google" id="ProtNLM"/>
    </source>
</evidence>
<organism evidence="3 4">
    <name type="scientific">Rubripirellula tenax</name>
    <dbReference type="NCBI Taxonomy" id="2528015"/>
    <lineage>
        <taxon>Bacteria</taxon>
        <taxon>Pseudomonadati</taxon>
        <taxon>Planctomycetota</taxon>
        <taxon>Planctomycetia</taxon>
        <taxon>Pirellulales</taxon>
        <taxon>Pirellulaceae</taxon>
        <taxon>Rubripirellula</taxon>
    </lineage>
</organism>
<dbReference type="Proteomes" id="UP000318288">
    <property type="component" value="Unassembled WGS sequence"/>
</dbReference>
<name>A0A5C6FG74_9BACT</name>
<evidence type="ECO:0000313" key="3">
    <source>
        <dbReference type="EMBL" id="TWU59825.1"/>
    </source>
</evidence>
<proteinExistence type="predicted"/>
<dbReference type="OrthoDB" id="291596at2"/>
<keyword evidence="2" id="KW-1133">Transmembrane helix</keyword>
<feature type="transmembrane region" description="Helical" evidence="2">
    <location>
        <begin position="64"/>
        <end position="87"/>
    </location>
</feature>
<evidence type="ECO:0000313" key="4">
    <source>
        <dbReference type="Proteomes" id="UP000318288"/>
    </source>
</evidence>
<comment type="caution">
    <text evidence="3">The sequence shown here is derived from an EMBL/GenBank/DDBJ whole genome shotgun (WGS) entry which is preliminary data.</text>
</comment>
<gene>
    <name evidence="3" type="ORF">Poly51_00980</name>
</gene>
<dbReference type="AlphaFoldDB" id="A0A5C6FG74"/>
<dbReference type="RefSeq" id="WP_146453393.1">
    <property type="nucleotide sequence ID" value="NZ_SJPW01000001.1"/>
</dbReference>
<accession>A0A5C6FG74</accession>
<sequence length="101" mass="11305">MNPYDPPSAPLRDDPMSMRHEDDDPHRSHFIAWPIVFALNLVVPLLFGGSMLRESGMLGMSVGVAFFLIAGWYICYMSPFIAIRLLVGSEKKSTVMALFTI</sequence>
<reference evidence="3 4" key="1">
    <citation type="submission" date="2019-02" db="EMBL/GenBank/DDBJ databases">
        <title>Deep-cultivation of Planctomycetes and their phenomic and genomic characterization uncovers novel biology.</title>
        <authorList>
            <person name="Wiegand S."/>
            <person name="Jogler M."/>
            <person name="Boedeker C."/>
            <person name="Pinto D."/>
            <person name="Vollmers J."/>
            <person name="Rivas-Marin E."/>
            <person name="Kohn T."/>
            <person name="Peeters S.H."/>
            <person name="Heuer A."/>
            <person name="Rast P."/>
            <person name="Oberbeckmann S."/>
            <person name="Bunk B."/>
            <person name="Jeske O."/>
            <person name="Meyerdierks A."/>
            <person name="Storesund J.E."/>
            <person name="Kallscheuer N."/>
            <person name="Luecker S."/>
            <person name="Lage O.M."/>
            <person name="Pohl T."/>
            <person name="Merkel B.J."/>
            <person name="Hornburger P."/>
            <person name="Mueller R.-W."/>
            <person name="Bruemmer F."/>
            <person name="Labrenz M."/>
            <person name="Spormann A.M."/>
            <person name="Op Den Camp H."/>
            <person name="Overmann J."/>
            <person name="Amann R."/>
            <person name="Jetten M.S.M."/>
            <person name="Mascher T."/>
            <person name="Medema M.H."/>
            <person name="Devos D.P."/>
            <person name="Kaster A.-K."/>
            <person name="Ovreas L."/>
            <person name="Rohde M."/>
            <person name="Galperin M.Y."/>
            <person name="Jogler C."/>
        </authorList>
    </citation>
    <scope>NUCLEOTIDE SEQUENCE [LARGE SCALE GENOMIC DNA]</scope>
    <source>
        <strain evidence="3 4">Poly51</strain>
    </source>
</reference>
<feature type="transmembrane region" description="Helical" evidence="2">
    <location>
        <begin position="30"/>
        <end position="52"/>
    </location>
</feature>
<keyword evidence="4" id="KW-1185">Reference proteome</keyword>
<feature type="region of interest" description="Disordered" evidence="1">
    <location>
        <begin position="1"/>
        <end position="24"/>
    </location>
</feature>
<keyword evidence="2" id="KW-0472">Membrane</keyword>